<keyword evidence="6" id="KW-1185">Reference proteome</keyword>
<dbReference type="GeneID" id="25365012"/>
<dbReference type="Pfam" id="PF22903">
    <property type="entry name" value="DA_C"/>
    <property type="match status" value="1"/>
</dbReference>
<gene>
    <name evidence="5" type="ORF">AUEXF2481DRAFT_34161</name>
</gene>
<keyword evidence="1" id="KW-0413">Isomerase</keyword>
<evidence type="ECO:0000313" key="6">
    <source>
        <dbReference type="Proteomes" id="UP000030641"/>
    </source>
</evidence>
<sequence length="420" mass="46005">MLPANFSPFLYSLVPQWVAQDASTCELIKFNAFETLIKGPLTAVTGSSWPPAAPRFVHGVNATAGEQWAFDATSSDGKSGLLIGFYHDPTYAFLGPGNLRLSLDAVWPNGSTWSVVDYLSEAHLKICNQVTTGIWSKNNESTFYAFHFEPEKSLVSLEFHTPSVHGSITINSLLPARFPDGALESTHTVQASTFNAPAVDWIEIIPAGRADVRLSLDGTPFTWAGMGGAERWWAGQGWLDAFQGWTAVRAVLGPYVLTYWAPTSRLQAGKIFPSAFLARRGRKIFSASRIGPSMDTTNLDPYIEYRAFSETGDLVSSTMDPGTNKPGVAKGYVLSLVEPRDGKRWDFTLLHENMEFNFDLGNDNGGVAYVGKAKGGEVGDDTYDGVFFNEKVDVTKLKVPGFYIMAATWFHRVKAGIFGH</sequence>
<dbReference type="Pfam" id="PF24137">
    <property type="entry name" value="DA_N"/>
    <property type="match status" value="1"/>
</dbReference>
<dbReference type="OrthoDB" id="5344254at2759"/>
<dbReference type="SUPFAM" id="SSF159245">
    <property type="entry name" value="AttH-like"/>
    <property type="match status" value="1"/>
</dbReference>
<protein>
    <recommendedName>
        <fullName evidence="7">AttH domain-containing protein</fullName>
    </recommendedName>
</protein>
<dbReference type="EMBL" id="KL584797">
    <property type="protein sequence ID" value="KEQ90217.1"/>
    <property type="molecule type" value="Genomic_DNA"/>
</dbReference>
<dbReference type="HOGENOM" id="CLU_041924_1_0_1"/>
<dbReference type="InterPro" id="IPR056402">
    <property type="entry name" value="DA_N"/>
</dbReference>
<dbReference type="Proteomes" id="UP000030641">
    <property type="component" value="Unassembled WGS sequence"/>
</dbReference>
<dbReference type="InterPro" id="IPR054499">
    <property type="entry name" value="DA_C"/>
</dbReference>
<feature type="domain" description="Diels-Alderase N-terminal" evidence="4">
    <location>
        <begin position="53"/>
        <end position="233"/>
    </location>
</feature>
<organism evidence="5 6">
    <name type="scientific">Aureobasidium subglaciale (strain EXF-2481)</name>
    <name type="common">Aureobasidium pullulans var. subglaciale</name>
    <dbReference type="NCBI Taxonomy" id="1043005"/>
    <lineage>
        <taxon>Eukaryota</taxon>
        <taxon>Fungi</taxon>
        <taxon>Dikarya</taxon>
        <taxon>Ascomycota</taxon>
        <taxon>Pezizomycotina</taxon>
        <taxon>Dothideomycetes</taxon>
        <taxon>Dothideomycetidae</taxon>
        <taxon>Dothideales</taxon>
        <taxon>Saccotheciaceae</taxon>
        <taxon>Aureobasidium</taxon>
    </lineage>
</organism>
<feature type="domain" description="Diels-Alderase C-terminal" evidence="3">
    <location>
        <begin position="237"/>
        <end position="392"/>
    </location>
</feature>
<reference evidence="5 6" key="1">
    <citation type="journal article" date="2014" name="BMC Genomics">
        <title>Genome sequencing of four Aureobasidium pullulans varieties: biotechnological potential, stress tolerance, and description of new species.</title>
        <authorList>
            <person name="Gostin Ar C."/>
            <person name="Ohm R.A."/>
            <person name="Kogej T."/>
            <person name="Sonjak S."/>
            <person name="Turk M."/>
            <person name="Zajc J."/>
            <person name="Zalar P."/>
            <person name="Grube M."/>
            <person name="Sun H."/>
            <person name="Han J."/>
            <person name="Sharma A."/>
            <person name="Chiniquy J."/>
            <person name="Ngan C.Y."/>
            <person name="Lipzen A."/>
            <person name="Barry K."/>
            <person name="Grigoriev I.V."/>
            <person name="Gunde-Cimerman N."/>
        </authorList>
    </citation>
    <scope>NUCLEOTIDE SEQUENCE [LARGE SCALE GENOMIC DNA]</scope>
    <source>
        <strain evidence="5 6">EXF-2481</strain>
    </source>
</reference>
<dbReference type="STRING" id="1043005.A0A074Y7M9"/>
<evidence type="ECO:0000256" key="2">
    <source>
        <dbReference type="ARBA" id="ARBA00046325"/>
    </source>
</evidence>
<proteinExistence type="inferred from homology"/>
<dbReference type="AlphaFoldDB" id="A0A074Y7M9"/>
<dbReference type="InParanoid" id="A0A074Y7M9"/>
<evidence type="ECO:0000313" key="5">
    <source>
        <dbReference type="EMBL" id="KEQ90217.1"/>
    </source>
</evidence>
<comment type="similarity">
    <text evidence="2">Belongs to the Diels-Alderase family.</text>
</comment>
<evidence type="ECO:0000259" key="3">
    <source>
        <dbReference type="Pfam" id="PF22903"/>
    </source>
</evidence>
<dbReference type="GO" id="GO:0016853">
    <property type="term" value="F:isomerase activity"/>
    <property type="evidence" value="ECO:0007669"/>
    <property type="project" value="UniProtKB-KW"/>
</dbReference>
<dbReference type="OMA" id="GGHERFW"/>
<name>A0A074Y7M9_AURSE</name>
<dbReference type="RefSeq" id="XP_013338699.1">
    <property type="nucleotide sequence ID" value="XM_013483245.1"/>
</dbReference>
<evidence type="ECO:0008006" key="7">
    <source>
        <dbReference type="Google" id="ProtNLM"/>
    </source>
</evidence>
<evidence type="ECO:0000259" key="4">
    <source>
        <dbReference type="Pfam" id="PF24137"/>
    </source>
</evidence>
<accession>A0A074Y7M9</accession>
<evidence type="ECO:0000256" key="1">
    <source>
        <dbReference type="ARBA" id="ARBA00023235"/>
    </source>
</evidence>